<dbReference type="Gene3D" id="1.20.1050.10">
    <property type="match status" value="1"/>
</dbReference>
<evidence type="ECO:0000313" key="3">
    <source>
        <dbReference type="EMBL" id="GGE47734.1"/>
    </source>
</evidence>
<keyword evidence="4" id="KW-1185">Reference proteome</keyword>
<dbReference type="InterPro" id="IPR004045">
    <property type="entry name" value="Glutathione_S-Trfase_N"/>
</dbReference>
<evidence type="ECO:0000259" key="1">
    <source>
        <dbReference type="PROSITE" id="PS50404"/>
    </source>
</evidence>
<dbReference type="InterPro" id="IPR010987">
    <property type="entry name" value="Glutathione-S-Trfase_C-like"/>
</dbReference>
<evidence type="ECO:0000313" key="4">
    <source>
        <dbReference type="Proteomes" id="UP000612855"/>
    </source>
</evidence>
<dbReference type="CDD" id="cd03207">
    <property type="entry name" value="GST_C_8"/>
    <property type="match status" value="1"/>
</dbReference>
<dbReference type="PANTHER" id="PTHR44051">
    <property type="entry name" value="GLUTATHIONE S-TRANSFERASE-RELATED"/>
    <property type="match status" value="1"/>
</dbReference>
<sequence>MITLYWNPQTRAERMFWLLEEIDEPYRLERFNYKDGAQPSEAFKQASPLRKLPALSDDDVHLADSAAIALYLADRYAMGRLAPALDDPARGPYLYWMFFTPSALEPAIAEKVGGLEPRPTSYPWGTFDRMTGAFEDRLKGRHWIASDSFTMADAVMSSSIAYIAAFKLYEPVPHVADYLARCTDRPSYAAAAKRLEEAMAALA</sequence>
<dbReference type="CDD" id="cd03046">
    <property type="entry name" value="GST_N_GTT1_like"/>
    <property type="match status" value="1"/>
</dbReference>
<feature type="domain" description="GST C-terminal" evidence="2">
    <location>
        <begin position="86"/>
        <end position="202"/>
    </location>
</feature>
<dbReference type="InterPro" id="IPR004046">
    <property type="entry name" value="GST_C"/>
</dbReference>
<dbReference type="SFLD" id="SFLDG01150">
    <property type="entry name" value="Main.1:_Beta-like"/>
    <property type="match status" value="1"/>
</dbReference>
<proteinExistence type="predicted"/>
<dbReference type="PROSITE" id="PS50405">
    <property type="entry name" value="GST_CTER"/>
    <property type="match status" value="1"/>
</dbReference>
<dbReference type="AlphaFoldDB" id="A0A917EIQ9"/>
<dbReference type="RefSeq" id="WP_188479452.1">
    <property type="nucleotide sequence ID" value="NZ_BMFJ01000002.1"/>
</dbReference>
<dbReference type="SUPFAM" id="SSF47616">
    <property type="entry name" value="GST C-terminal domain-like"/>
    <property type="match status" value="1"/>
</dbReference>
<dbReference type="InterPro" id="IPR036282">
    <property type="entry name" value="Glutathione-S-Trfase_C_sf"/>
</dbReference>
<name>A0A917EIQ9_9RHOB</name>
<dbReference type="Pfam" id="PF00043">
    <property type="entry name" value="GST_C"/>
    <property type="match status" value="1"/>
</dbReference>
<feature type="domain" description="GST N-terminal" evidence="1">
    <location>
        <begin position="1"/>
        <end position="80"/>
    </location>
</feature>
<comment type="caution">
    <text evidence="3">The sequence shown here is derived from an EMBL/GenBank/DDBJ whole genome shotgun (WGS) entry which is preliminary data.</text>
</comment>
<dbReference type="SFLD" id="SFLDG00358">
    <property type="entry name" value="Main_(cytGST)"/>
    <property type="match status" value="1"/>
</dbReference>
<gene>
    <name evidence="3" type="ORF">GCM10011360_38650</name>
</gene>
<accession>A0A917EIQ9</accession>
<reference evidence="4" key="1">
    <citation type="journal article" date="2019" name="Int. J. Syst. Evol. Microbiol.">
        <title>The Global Catalogue of Microorganisms (GCM) 10K type strain sequencing project: providing services to taxonomists for standard genome sequencing and annotation.</title>
        <authorList>
            <consortium name="The Broad Institute Genomics Platform"/>
            <consortium name="The Broad Institute Genome Sequencing Center for Infectious Disease"/>
            <person name="Wu L."/>
            <person name="Ma J."/>
        </authorList>
    </citation>
    <scope>NUCLEOTIDE SEQUENCE [LARGE SCALE GENOMIC DNA]</scope>
    <source>
        <strain evidence="4">CGMCC 1.12664</strain>
    </source>
</reference>
<evidence type="ECO:0000259" key="2">
    <source>
        <dbReference type="PROSITE" id="PS50405"/>
    </source>
</evidence>
<dbReference type="InterPro" id="IPR040079">
    <property type="entry name" value="Glutathione_S-Trfase"/>
</dbReference>
<dbReference type="Pfam" id="PF13409">
    <property type="entry name" value="GST_N_2"/>
    <property type="match status" value="1"/>
</dbReference>
<dbReference type="SFLD" id="SFLDS00019">
    <property type="entry name" value="Glutathione_Transferase_(cytos"/>
    <property type="match status" value="1"/>
</dbReference>
<protein>
    <submittedName>
        <fullName evidence="3">Glutathione S-transferase</fullName>
    </submittedName>
</protein>
<dbReference type="PROSITE" id="PS50404">
    <property type="entry name" value="GST_NTER"/>
    <property type="match status" value="1"/>
</dbReference>
<dbReference type="Proteomes" id="UP000612855">
    <property type="component" value="Unassembled WGS sequence"/>
</dbReference>
<dbReference type="EMBL" id="BMFJ01000002">
    <property type="protein sequence ID" value="GGE47734.1"/>
    <property type="molecule type" value="Genomic_DNA"/>
</dbReference>
<dbReference type="SUPFAM" id="SSF52833">
    <property type="entry name" value="Thioredoxin-like"/>
    <property type="match status" value="1"/>
</dbReference>
<dbReference type="PANTHER" id="PTHR44051:SF8">
    <property type="entry name" value="GLUTATHIONE S-TRANSFERASE GSTA"/>
    <property type="match status" value="1"/>
</dbReference>
<dbReference type="Gene3D" id="3.40.30.10">
    <property type="entry name" value="Glutaredoxin"/>
    <property type="match status" value="1"/>
</dbReference>
<organism evidence="3 4">
    <name type="scientific">Primorskyibacter flagellatus</name>
    <dbReference type="NCBI Taxonomy" id="1387277"/>
    <lineage>
        <taxon>Bacteria</taxon>
        <taxon>Pseudomonadati</taxon>
        <taxon>Pseudomonadota</taxon>
        <taxon>Alphaproteobacteria</taxon>
        <taxon>Rhodobacterales</taxon>
        <taxon>Roseobacteraceae</taxon>
        <taxon>Primorskyibacter</taxon>
    </lineage>
</organism>
<dbReference type="InterPro" id="IPR036249">
    <property type="entry name" value="Thioredoxin-like_sf"/>
</dbReference>